<dbReference type="Proteomes" id="UP000318943">
    <property type="component" value="Unassembled WGS sequence"/>
</dbReference>
<protein>
    <submittedName>
        <fullName evidence="1">Uncharacterized protein</fullName>
    </submittedName>
</protein>
<accession>A0ABY3EST1</accession>
<keyword evidence="2" id="KW-1185">Reference proteome</keyword>
<evidence type="ECO:0000313" key="1">
    <source>
        <dbReference type="EMBL" id="TSP14035.1"/>
    </source>
</evidence>
<proteinExistence type="predicted"/>
<reference evidence="1 2" key="1">
    <citation type="submission" date="2019-05" db="EMBL/GenBank/DDBJ databases">
        <title>Whole genome sequence analysis of Cupriavidus campinensis S14E4C strain.</title>
        <authorList>
            <person name="Abbaszade G."/>
            <person name="Szabo A."/>
            <person name="Toumi M."/>
            <person name="Toth E."/>
        </authorList>
    </citation>
    <scope>NUCLEOTIDE SEQUENCE [LARGE SCALE GENOMIC DNA]</scope>
    <source>
        <strain evidence="1 2">S14E4C</strain>
    </source>
</reference>
<organism evidence="1 2">
    <name type="scientific">Cupriavidus campinensis</name>
    <dbReference type="NCBI Taxonomy" id="151783"/>
    <lineage>
        <taxon>Bacteria</taxon>
        <taxon>Pseudomonadati</taxon>
        <taxon>Pseudomonadota</taxon>
        <taxon>Betaproteobacteria</taxon>
        <taxon>Burkholderiales</taxon>
        <taxon>Burkholderiaceae</taxon>
        <taxon>Cupriavidus</taxon>
    </lineage>
</organism>
<name>A0ABY3EST1_9BURK</name>
<dbReference type="RefSeq" id="WP_144196728.1">
    <property type="nucleotide sequence ID" value="NZ_VCIZ01000002.1"/>
</dbReference>
<evidence type="ECO:0000313" key="2">
    <source>
        <dbReference type="Proteomes" id="UP000318943"/>
    </source>
</evidence>
<sequence length="135" mass="15039">MSASGDQFKDLMETLGMVLVDAGEEPERYSVEPHGDCHAVYFGRNMARHGFNLGHLTECATDLPKKIEDGLNLLHDATKGKSAGSVRLVQVGWYSQQHGECKFLSLYDSPEEPDDPAYRWQAAMVVRVDEVCHAK</sequence>
<dbReference type="EMBL" id="VCIZ01000002">
    <property type="protein sequence ID" value="TSP14035.1"/>
    <property type="molecule type" value="Genomic_DNA"/>
</dbReference>
<comment type="caution">
    <text evidence="1">The sequence shown here is derived from an EMBL/GenBank/DDBJ whole genome shotgun (WGS) entry which is preliminary data.</text>
</comment>
<gene>
    <name evidence="1" type="ORF">FGG12_06075</name>
</gene>